<dbReference type="Proteomes" id="UP000033054">
    <property type="component" value="Chromosome"/>
</dbReference>
<sequence>MKASASHLGALNEIMQLIVMELRFISKRKHLLFFQTIPMQRSLASYRSGTVKSCNFTDPQMYRLE</sequence>
<reference evidence="1 2" key="1">
    <citation type="journal article" date="2014" name="Curr. Microbiol.">
        <title>Spirosoma radiotolerans sp. nov., a gamma-radiation-resistant bacterium isolated from gamma ray-irradiated soil.</title>
        <authorList>
            <person name="Lee J.J."/>
            <person name="Srinivasan S."/>
            <person name="Lim S."/>
            <person name="Joe M."/>
            <person name="Im S."/>
            <person name="Bae S.I."/>
            <person name="Park K.R."/>
            <person name="Han J.H."/>
            <person name="Park S.H."/>
            <person name="Joo B.M."/>
            <person name="Park S.J."/>
            <person name="Kim M.K."/>
        </authorList>
    </citation>
    <scope>NUCLEOTIDE SEQUENCE [LARGE SCALE GENOMIC DNA]</scope>
    <source>
        <strain evidence="1 2">DG5A</strain>
    </source>
</reference>
<dbReference type="AlphaFoldDB" id="A0A0E3V6X2"/>
<evidence type="ECO:0000313" key="1">
    <source>
        <dbReference type="EMBL" id="AKD54906.1"/>
    </source>
</evidence>
<name>A0A0E3V6X2_9BACT</name>
<organism evidence="1 2">
    <name type="scientific">Spirosoma radiotolerans</name>
    <dbReference type="NCBI Taxonomy" id="1379870"/>
    <lineage>
        <taxon>Bacteria</taxon>
        <taxon>Pseudomonadati</taxon>
        <taxon>Bacteroidota</taxon>
        <taxon>Cytophagia</taxon>
        <taxon>Cytophagales</taxon>
        <taxon>Cytophagaceae</taxon>
        <taxon>Spirosoma</taxon>
    </lineage>
</organism>
<keyword evidence="2" id="KW-1185">Reference proteome</keyword>
<dbReference type="KEGG" id="srd:SD10_08335"/>
<proteinExistence type="predicted"/>
<accession>A0A0E3V6X2</accession>
<dbReference type="HOGENOM" id="CLU_2847621_0_0_10"/>
<evidence type="ECO:0000313" key="2">
    <source>
        <dbReference type="Proteomes" id="UP000033054"/>
    </source>
</evidence>
<dbReference type="EMBL" id="CP010429">
    <property type="protein sequence ID" value="AKD54906.1"/>
    <property type="molecule type" value="Genomic_DNA"/>
</dbReference>
<dbReference type="PATRIC" id="fig|1379870.5.peg.1818"/>
<protein>
    <submittedName>
        <fullName evidence="1">Uncharacterized protein</fullName>
    </submittedName>
</protein>
<gene>
    <name evidence="1" type="ORF">SD10_08335</name>
</gene>